<keyword evidence="5" id="KW-0862">Zinc</keyword>
<dbReference type="Gene3D" id="3.30.1490.490">
    <property type="match status" value="1"/>
</dbReference>
<feature type="domain" description="Zinc finger C2H2 LYAR-type" evidence="10">
    <location>
        <begin position="30"/>
        <end position="57"/>
    </location>
</feature>
<evidence type="ECO:0000259" key="10">
    <source>
        <dbReference type="Pfam" id="PF08790"/>
    </source>
</evidence>
<dbReference type="PANTHER" id="PTHR13100:SF10">
    <property type="entry name" value="CELL GROWTH-REGULATING NUCLEOLAR PROTEIN"/>
    <property type="match status" value="1"/>
</dbReference>
<dbReference type="GO" id="GO:0000122">
    <property type="term" value="P:negative regulation of transcription by RNA polymerase II"/>
    <property type="evidence" value="ECO:0007669"/>
    <property type="project" value="TreeGrafter"/>
</dbReference>
<organism evidence="11 12">
    <name type="scientific">[Candida] arabinofermentans NRRL YB-2248</name>
    <dbReference type="NCBI Taxonomy" id="983967"/>
    <lineage>
        <taxon>Eukaryota</taxon>
        <taxon>Fungi</taxon>
        <taxon>Dikarya</taxon>
        <taxon>Ascomycota</taxon>
        <taxon>Saccharomycotina</taxon>
        <taxon>Pichiomycetes</taxon>
        <taxon>Pichiales</taxon>
        <taxon>Pichiaceae</taxon>
        <taxon>Ogataea</taxon>
        <taxon>Ogataea/Candida clade</taxon>
    </lineage>
</organism>
<dbReference type="FunFam" id="3.30.1490.490:FF:000001">
    <property type="entry name" value="cell growth-regulating nucleolar protein-like"/>
    <property type="match status" value="1"/>
</dbReference>
<feature type="region of interest" description="Disordered" evidence="9">
    <location>
        <begin position="61"/>
        <end position="93"/>
    </location>
</feature>
<protein>
    <recommendedName>
        <fullName evidence="10">Zinc finger C2H2 LYAR-type domain-containing protein</fullName>
    </recommendedName>
</protein>
<dbReference type="PANTHER" id="PTHR13100">
    <property type="entry name" value="CELL GROWTH-REGULATING NUCLEOLAR PROTEIN LYAR"/>
    <property type="match status" value="1"/>
</dbReference>
<dbReference type="GO" id="GO:0005730">
    <property type="term" value="C:nucleolus"/>
    <property type="evidence" value="ECO:0007669"/>
    <property type="project" value="TreeGrafter"/>
</dbReference>
<proteinExistence type="inferred from homology"/>
<dbReference type="GO" id="GO:0003677">
    <property type="term" value="F:DNA binding"/>
    <property type="evidence" value="ECO:0007669"/>
    <property type="project" value="InterPro"/>
</dbReference>
<dbReference type="InterPro" id="IPR039999">
    <property type="entry name" value="LYAR"/>
</dbReference>
<feature type="compositionally biased region" description="Basic and acidic residues" evidence="9">
    <location>
        <begin position="76"/>
        <end position="93"/>
    </location>
</feature>
<evidence type="ECO:0000256" key="5">
    <source>
        <dbReference type="ARBA" id="ARBA00022833"/>
    </source>
</evidence>
<evidence type="ECO:0000256" key="9">
    <source>
        <dbReference type="SAM" id="MobiDB-lite"/>
    </source>
</evidence>
<accession>A0A1E4T4Y7</accession>
<dbReference type="STRING" id="983967.A0A1E4T4Y7"/>
<sequence length="139" mass="16006">MVSFSCENCNETVKKPKLAQHQSRCYGAYFTCIDCSTTFYNNEHTKHTSCISEAEKYEKGLYKGKKKAPPPQQQPKPEEKKIEEKKPEAVKEKKIKDNSVSLYKILKENKKSKKHQSNLLKSLKVTKLDDGSLSLTYEK</sequence>
<dbReference type="AlphaFoldDB" id="A0A1E4T4Y7"/>
<dbReference type="GO" id="GO:0006364">
    <property type="term" value="P:rRNA processing"/>
    <property type="evidence" value="ECO:0007669"/>
    <property type="project" value="TreeGrafter"/>
</dbReference>
<evidence type="ECO:0000313" key="11">
    <source>
        <dbReference type="EMBL" id="ODV86814.1"/>
    </source>
</evidence>
<dbReference type="Pfam" id="PF08790">
    <property type="entry name" value="zf-LYAR"/>
    <property type="match status" value="1"/>
</dbReference>
<dbReference type="SUPFAM" id="SSF57667">
    <property type="entry name" value="beta-beta-alpha zinc fingers"/>
    <property type="match status" value="2"/>
</dbReference>
<gene>
    <name evidence="11" type="ORF">CANARDRAFT_196084</name>
</gene>
<evidence type="ECO:0000313" key="12">
    <source>
        <dbReference type="Proteomes" id="UP000094801"/>
    </source>
</evidence>
<dbReference type="GO" id="GO:0008270">
    <property type="term" value="F:zinc ion binding"/>
    <property type="evidence" value="ECO:0007669"/>
    <property type="project" value="UniProtKB-KW"/>
</dbReference>
<name>A0A1E4T4Y7_9ASCO</name>
<evidence type="ECO:0000256" key="7">
    <source>
        <dbReference type="ARBA" id="ARBA00061084"/>
    </source>
</evidence>
<evidence type="ECO:0000256" key="1">
    <source>
        <dbReference type="ARBA" id="ARBA00004123"/>
    </source>
</evidence>
<keyword evidence="4 8" id="KW-0863">Zinc-finger</keyword>
<keyword evidence="6" id="KW-0539">Nucleus</keyword>
<keyword evidence="3" id="KW-0677">Repeat</keyword>
<comment type="subcellular location">
    <subcellularLocation>
        <location evidence="1">Nucleus</location>
    </subcellularLocation>
</comment>
<evidence type="ECO:0000256" key="6">
    <source>
        <dbReference type="ARBA" id="ARBA00023242"/>
    </source>
</evidence>
<comment type="similarity">
    <text evidence="7">Belongs to the UPF0743 family.</text>
</comment>
<dbReference type="OrthoDB" id="21474at2759"/>
<dbReference type="InterPro" id="IPR014898">
    <property type="entry name" value="Znf_C2H2_LYAR"/>
</dbReference>
<evidence type="ECO:0000256" key="3">
    <source>
        <dbReference type="ARBA" id="ARBA00022737"/>
    </source>
</evidence>
<dbReference type="EMBL" id="KV453849">
    <property type="protein sequence ID" value="ODV86814.1"/>
    <property type="molecule type" value="Genomic_DNA"/>
</dbReference>
<dbReference type="Proteomes" id="UP000094801">
    <property type="component" value="Unassembled WGS sequence"/>
</dbReference>
<evidence type="ECO:0000256" key="4">
    <source>
        <dbReference type="ARBA" id="ARBA00022771"/>
    </source>
</evidence>
<evidence type="ECO:0000256" key="8">
    <source>
        <dbReference type="PROSITE-ProRule" id="PRU01145"/>
    </source>
</evidence>
<keyword evidence="2" id="KW-0479">Metal-binding</keyword>
<keyword evidence="12" id="KW-1185">Reference proteome</keyword>
<evidence type="ECO:0000256" key="2">
    <source>
        <dbReference type="ARBA" id="ARBA00022723"/>
    </source>
</evidence>
<dbReference type="InterPro" id="IPR036236">
    <property type="entry name" value="Znf_C2H2_sf"/>
</dbReference>
<dbReference type="PROSITE" id="PS51804">
    <property type="entry name" value="ZF_C2HC_LYAR"/>
    <property type="match status" value="2"/>
</dbReference>
<reference evidence="12" key="1">
    <citation type="submission" date="2016-04" db="EMBL/GenBank/DDBJ databases">
        <title>Comparative genomics of biotechnologically important yeasts.</title>
        <authorList>
            <consortium name="DOE Joint Genome Institute"/>
            <person name="Riley R."/>
            <person name="Haridas S."/>
            <person name="Wolfe K.H."/>
            <person name="Lopes M.R."/>
            <person name="Hittinger C.T."/>
            <person name="Goker M."/>
            <person name="Salamov A."/>
            <person name="Wisecaver J."/>
            <person name="Long T.M."/>
            <person name="Aerts A.L."/>
            <person name="Barry K."/>
            <person name="Choi C."/>
            <person name="Clum A."/>
            <person name="Coughlan A.Y."/>
            <person name="Deshpande S."/>
            <person name="Douglass A.P."/>
            <person name="Hanson S.J."/>
            <person name="Klenk H.-P."/>
            <person name="Labutti K."/>
            <person name="Lapidus A."/>
            <person name="Lindquist E."/>
            <person name="Lipzen A."/>
            <person name="Meier-Kolthoff J.P."/>
            <person name="Ohm R.A."/>
            <person name="Otillar R.P."/>
            <person name="Pangilinan J."/>
            <person name="Peng Y."/>
            <person name="Rokas A."/>
            <person name="Rosa C.A."/>
            <person name="Scheuner C."/>
            <person name="Sibirny A.A."/>
            <person name="Slot J.C."/>
            <person name="Stielow J.B."/>
            <person name="Sun H."/>
            <person name="Kurtzman C.P."/>
            <person name="Blackwell M."/>
            <person name="Grigoriev I.V."/>
            <person name="Jeffries T.W."/>
        </authorList>
    </citation>
    <scope>NUCLEOTIDE SEQUENCE [LARGE SCALE GENOMIC DNA]</scope>
    <source>
        <strain evidence="12">NRRL YB-2248</strain>
    </source>
</reference>